<name>A0A087YAR8_POEFO</name>
<dbReference type="CDD" id="cd03486">
    <property type="entry name" value="MutL_Trans_MLH3"/>
    <property type="match status" value="1"/>
</dbReference>
<dbReference type="InterPro" id="IPR014790">
    <property type="entry name" value="MutL_C"/>
</dbReference>
<feature type="compositionally biased region" description="Basic and acidic residues" evidence="3">
    <location>
        <begin position="442"/>
        <end position="452"/>
    </location>
</feature>
<comment type="similarity">
    <text evidence="1">Belongs to the DNA mismatch repair MutL/HexB family.</text>
</comment>
<dbReference type="InterPro" id="IPR020568">
    <property type="entry name" value="Ribosomal_Su5_D2-typ_SF"/>
</dbReference>
<dbReference type="PANTHER" id="PTHR10073:SF47">
    <property type="entry name" value="DNA MISMATCH REPAIR PROTEIN MLH3"/>
    <property type="match status" value="1"/>
</dbReference>
<feature type="region of interest" description="Disordered" evidence="3">
    <location>
        <begin position="720"/>
        <end position="746"/>
    </location>
</feature>
<dbReference type="OMA" id="HIGREGH"/>
<dbReference type="Pfam" id="PF13589">
    <property type="entry name" value="HATPase_c_3"/>
    <property type="match status" value="1"/>
</dbReference>
<dbReference type="GO" id="GO:0140664">
    <property type="term" value="F:ATP-dependent DNA damage sensor activity"/>
    <property type="evidence" value="ECO:0007669"/>
    <property type="project" value="InterPro"/>
</dbReference>
<dbReference type="NCBIfam" id="TIGR00585">
    <property type="entry name" value="mutl"/>
    <property type="match status" value="1"/>
</dbReference>
<evidence type="ECO:0000259" key="4">
    <source>
        <dbReference type="PROSITE" id="PS01159"/>
    </source>
</evidence>
<dbReference type="FunFam" id="3.30.1370.100:FF:000003">
    <property type="entry name" value="DNA mismatch repair protein Mlh3"/>
    <property type="match status" value="1"/>
</dbReference>
<dbReference type="InterPro" id="IPR037198">
    <property type="entry name" value="MutL_C_sf"/>
</dbReference>
<proteinExistence type="inferred from homology"/>
<evidence type="ECO:0000256" key="3">
    <source>
        <dbReference type="SAM" id="MobiDB-lite"/>
    </source>
</evidence>
<dbReference type="SUPFAM" id="SSF55874">
    <property type="entry name" value="ATPase domain of HSP90 chaperone/DNA topoisomerase II/histidine kinase"/>
    <property type="match status" value="1"/>
</dbReference>
<dbReference type="Gene3D" id="3.30.1370.100">
    <property type="entry name" value="MutL, C-terminal domain, regulatory subdomain"/>
    <property type="match status" value="1"/>
</dbReference>
<dbReference type="EMBL" id="AYCK01003425">
    <property type="status" value="NOT_ANNOTATED_CDS"/>
    <property type="molecule type" value="Genomic_DNA"/>
</dbReference>
<dbReference type="InterPro" id="IPR038973">
    <property type="entry name" value="MutL/Mlh/Pms-like"/>
</dbReference>
<keyword evidence="6" id="KW-1185">Reference proteome</keyword>
<dbReference type="AlphaFoldDB" id="A0A087YAR8"/>
<dbReference type="PROSITE" id="PS01159">
    <property type="entry name" value="WW_DOMAIN_1"/>
    <property type="match status" value="1"/>
</dbReference>
<dbReference type="PANTHER" id="PTHR10073">
    <property type="entry name" value="DNA MISMATCH REPAIR PROTEIN MLH, PMS, MUTL"/>
    <property type="match status" value="1"/>
</dbReference>
<feature type="domain" description="WW" evidence="4">
    <location>
        <begin position="756"/>
        <end position="782"/>
    </location>
</feature>
<evidence type="ECO:0000256" key="1">
    <source>
        <dbReference type="ARBA" id="ARBA00006082"/>
    </source>
</evidence>
<dbReference type="InterPro" id="IPR042121">
    <property type="entry name" value="MutL_C_regsub"/>
</dbReference>
<dbReference type="Ensembl" id="ENSPFOT00000015143.1">
    <property type="protein sequence ID" value="ENSPFOP00000015121.1"/>
    <property type="gene ID" value="ENSPFOG00000015041.1"/>
</dbReference>
<dbReference type="CDD" id="cd16926">
    <property type="entry name" value="HATPase_MutL-MLH-PMS-like"/>
    <property type="match status" value="1"/>
</dbReference>
<dbReference type="InterPro" id="IPR001202">
    <property type="entry name" value="WW_dom"/>
</dbReference>
<evidence type="ECO:0000313" key="6">
    <source>
        <dbReference type="Proteomes" id="UP000028760"/>
    </source>
</evidence>
<dbReference type="STRING" id="48698.ENSPFOP00000015121"/>
<dbReference type="Gene3D" id="3.30.230.10">
    <property type="match status" value="1"/>
</dbReference>
<dbReference type="SMART" id="SM00853">
    <property type="entry name" value="MutL_C"/>
    <property type="match status" value="1"/>
</dbReference>
<reference evidence="5" key="2">
    <citation type="submission" date="2025-08" db="UniProtKB">
        <authorList>
            <consortium name="Ensembl"/>
        </authorList>
    </citation>
    <scope>IDENTIFICATION</scope>
</reference>
<dbReference type="FunFam" id="3.30.565.10:FF:000031">
    <property type="entry name" value="DNA mismatch repair protein Mlh3"/>
    <property type="match status" value="1"/>
</dbReference>
<evidence type="ECO:0000256" key="2">
    <source>
        <dbReference type="ARBA" id="ARBA00022763"/>
    </source>
</evidence>
<dbReference type="Gene3D" id="3.30.565.10">
    <property type="entry name" value="Histidine kinase-like ATPase, C-terminal domain"/>
    <property type="match status" value="1"/>
</dbReference>
<feature type="compositionally biased region" description="Basic and acidic residues" evidence="3">
    <location>
        <begin position="471"/>
        <end position="480"/>
    </location>
</feature>
<dbReference type="SUPFAM" id="SSF118116">
    <property type="entry name" value="DNA mismatch repair protein MutL"/>
    <property type="match status" value="1"/>
</dbReference>
<sequence>MIRCLPAEVRGKLRSGVAIPSLQQCVEELVLNSIDARATCVGVRMDMEAFKVQVIDNGSGMTAEDMERVGTRYHTSKCSSIEDLENLKCYGFRGEALASIVSLATLVEISSRTRLSVKTHVKLFKDGQGMDVFEAEAARPSAGTTVIICNFFHNMPVRRKRVDAVLEVERIRQRVEAVSLMHPSVSFTLKNDCTGAMMVQLPKARDTYHRFVQIHNLARAEKLGEISHTHKQFEVTGYLGKEGHYNNSLQYLYVNDRLLLKTRIHKLLNCLLRRLSSSNQKHDSPDGTSVTRSPKLKRNQDQYGVYIINIKCSYSEYDICLEPAKTLVEFKDWDRVLLCVEEAVKAFLRRENLVSLFSQEDLDCVSPKVFSTERTDQKMETETAGQGAVGTSTLDCGVGTKLASNFVHRRRADDSVCLESDLIESRADEAQRYEQMEIAFSEYKETPQRDLEPASTDINKGEQAFSEAPDNLDKEKRQDCAEEETQQSTSDSHLPTSQIPMSQLDLNFNKQILQRPGRKIRLSDPYVHQSLSTQDVSHGNKPLFQVQDLGQNCKEKLTASKRKMTLESNRDVAAFVPSKIPRVIPVEKLATFKQPGSLDKFRQTCNKSVKMKFQHPQPQNDTHVFQTSMFAKNPHSLSAFEENNQDQVSDSREEGIAQTISLNPATLTANHRKSKISLAAKLCHLKQHMTEDEEPLQHTHGDISEDKNSLTLSTDDTQYRISSQNPQNHKVPVDPPSDSSCKQLAGDEGDSRCNDWLHHYDASVGKTVYINKKTGLSRYEEPASEETQVPCTSDVSNMAVSVISEMGVEYMCYPFQLDLVLPFLPKSGQGRVISSGTDCRDDADQSANSLSALYSKWKNPVFVRPPTVGVDISSGQADGLAVKIHNILFPYRFSKNMIHSMKVVNQVDKKFLACLINAREGGSTAQTESEVKITGNLLVLVDQHAAHERVRLENLVADSYEDDPDASGKKRLCSSTILPPLGINVTEEELRLLRSSQPQWRNLGLEVTFSKTGAPQVFVGKVPLCFMEKESNELRRGRPSVIKPVVEEYLREQTELLRLTGRVGGTLPLTVLKVLASLACHGAIKFNDTLSRDECRSLVASLSSCQLPFQCAHGRPSIVPLVDILHLDKDQKDFQKPNLQKLRRMYRAWELYGNK</sequence>
<dbReference type="GeneTree" id="ENSGT00800000124176"/>
<evidence type="ECO:0000313" key="5">
    <source>
        <dbReference type="Ensembl" id="ENSPFOP00000015121.1"/>
    </source>
</evidence>
<reference evidence="6" key="1">
    <citation type="submission" date="2013-10" db="EMBL/GenBank/DDBJ databases">
        <authorList>
            <person name="Schartl M."/>
            <person name="Warren W."/>
        </authorList>
    </citation>
    <scope>NUCLEOTIDE SEQUENCE [LARGE SCALE GENOMIC DNA]</scope>
    <source>
        <strain evidence="6">female</strain>
    </source>
</reference>
<dbReference type="Pfam" id="PF08676">
    <property type="entry name" value="MutL_C"/>
    <property type="match status" value="1"/>
</dbReference>
<dbReference type="InterPro" id="IPR042120">
    <property type="entry name" value="MutL_C_dimsub"/>
</dbReference>
<dbReference type="InterPro" id="IPR014762">
    <property type="entry name" value="DNA_mismatch_repair_CS"/>
</dbReference>
<keyword evidence="2" id="KW-0227">DNA damage</keyword>
<dbReference type="SUPFAM" id="SSF54211">
    <property type="entry name" value="Ribosomal protein S5 domain 2-like"/>
    <property type="match status" value="1"/>
</dbReference>
<organism evidence="5 6">
    <name type="scientific">Poecilia formosa</name>
    <name type="common">Amazon molly</name>
    <name type="synonym">Limia formosa</name>
    <dbReference type="NCBI Taxonomy" id="48698"/>
    <lineage>
        <taxon>Eukaryota</taxon>
        <taxon>Metazoa</taxon>
        <taxon>Chordata</taxon>
        <taxon>Craniata</taxon>
        <taxon>Vertebrata</taxon>
        <taxon>Euteleostomi</taxon>
        <taxon>Actinopterygii</taxon>
        <taxon>Neopterygii</taxon>
        <taxon>Teleostei</taxon>
        <taxon>Neoteleostei</taxon>
        <taxon>Acanthomorphata</taxon>
        <taxon>Ovalentaria</taxon>
        <taxon>Atherinomorphae</taxon>
        <taxon>Cyprinodontiformes</taxon>
        <taxon>Poeciliidae</taxon>
        <taxon>Poeciliinae</taxon>
        <taxon>Poecilia</taxon>
    </lineage>
</organism>
<dbReference type="Gene3D" id="3.30.1540.20">
    <property type="entry name" value="MutL, C-terminal domain, dimerisation subdomain"/>
    <property type="match status" value="1"/>
</dbReference>
<dbReference type="GO" id="GO:0032300">
    <property type="term" value="C:mismatch repair complex"/>
    <property type="evidence" value="ECO:0007669"/>
    <property type="project" value="InterPro"/>
</dbReference>
<dbReference type="GO" id="GO:0030983">
    <property type="term" value="F:mismatched DNA binding"/>
    <property type="evidence" value="ECO:0007669"/>
    <property type="project" value="InterPro"/>
</dbReference>
<reference evidence="5" key="3">
    <citation type="submission" date="2025-09" db="UniProtKB">
        <authorList>
            <consortium name="Ensembl"/>
        </authorList>
    </citation>
    <scope>IDENTIFICATION</scope>
</reference>
<dbReference type="Proteomes" id="UP000028760">
    <property type="component" value="Unassembled WGS sequence"/>
</dbReference>
<feature type="region of interest" description="Disordered" evidence="3">
    <location>
        <begin position="440"/>
        <end position="498"/>
    </location>
</feature>
<protein>
    <submittedName>
        <fullName evidence="5">MutL homolog 3 (E. coli)</fullName>
    </submittedName>
</protein>
<dbReference type="PROSITE" id="PS00058">
    <property type="entry name" value="DNA_MISMATCH_REPAIR_1"/>
    <property type="match status" value="1"/>
</dbReference>
<dbReference type="GO" id="GO:0006298">
    <property type="term" value="P:mismatch repair"/>
    <property type="evidence" value="ECO:0007669"/>
    <property type="project" value="InterPro"/>
</dbReference>
<dbReference type="InterPro" id="IPR002099">
    <property type="entry name" value="MutL/Mlh/PMS"/>
</dbReference>
<dbReference type="GO" id="GO:0016887">
    <property type="term" value="F:ATP hydrolysis activity"/>
    <property type="evidence" value="ECO:0007669"/>
    <property type="project" value="InterPro"/>
</dbReference>
<feature type="compositionally biased region" description="Polar residues" evidence="3">
    <location>
        <begin position="486"/>
        <end position="498"/>
    </location>
</feature>
<dbReference type="eggNOG" id="KOG1977">
    <property type="taxonomic scope" value="Eukaryota"/>
</dbReference>
<dbReference type="InterPro" id="IPR013507">
    <property type="entry name" value="DNA_mismatch_S5_2-like"/>
</dbReference>
<dbReference type="InterPro" id="IPR014721">
    <property type="entry name" value="Ribsml_uS5_D2-typ_fold_subgr"/>
</dbReference>
<dbReference type="FunFam" id="3.30.230.10:FF:000028">
    <property type="entry name" value="DNA mismatch repair protein Mlh3"/>
    <property type="match status" value="1"/>
</dbReference>
<accession>A0A087YAR8</accession>
<dbReference type="SMART" id="SM01340">
    <property type="entry name" value="DNA_mis_repair"/>
    <property type="match status" value="1"/>
</dbReference>
<dbReference type="InterPro" id="IPR036890">
    <property type="entry name" value="HATPase_C_sf"/>
</dbReference>
<dbReference type="GO" id="GO:0005524">
    <property type="term" value="F:ATP binding"/>
    <property type="evidence" value="ECO:0007669"/>
    <property type="project" value="InterPro"/>
</dbReference>